<evidence type="ECO:0000313" key="2">
    <source>
        <dbReference type="EMBL" id="GFO20607.1"/>
    </source>
</evidence>
<proteinExistence type="predicted"/>
<dbReference type="AlphaFoldDB" id="A0AAV4BMH7"/>
<evidence type="ECO:0000313" key="3">
    <source>
        <dbReference type="Proteomes" id="UP000735302"/>
    </source>
</evidence>
<evidence type="ECO:0008006" key="4">
    <source>
        <dbReference type="Google" id="ProtNLM"/>
    </source>
</evidence>
<feature type="compositionally biased region" description="Polar residues" evidence="1">
    <location>
        <begin position="91"/>
        <end position="104"/>
    </location>
</feature>
<evidence type="ECO:0000256" key="1">
    <source>
        <dbReference type="SAM" id="MobiDB-lite"/>
    </source>
</evidence>
<dbReference type="EMBL" id="BLXT01005178">
    <property type="protein sequence ID" value="GFO20607.1"/>
    <property type="molecule type" value="Genomic_DNA"/>
</dbReference>
<reference evidence="2 3" key="1">
    <citation type="journal article" date="2021" name="Elife">
        <title>Chloroplast acquisition without the gene transfer in kleptoplastic sea slugs, Plakobranchus ocellatus.</title>
        <authorList>
            <person name="Maeda T."/>
            <person name="Takahashi S."/>
            <person name="Yoshida T."/>
            <person name="Shimamura S."/>
            <person name="Takaki Y."/>
            <person name="Nagai Y."/>
            <person name="Toyoda A."/>
            <person name="Suzuki Y."/>
            <person name="Arimoto A."/>
            <person name="Ishii H."/>
            <person name="Satoh N."/>
            <person name="Nishiyama T."/>
            <person name="Hasebe M."/>
            <person name="Maruyama T."/>
            <person name="Minagawa J."/>
            <person name="Obokata J."/>
            <person name="Shigenobu S."/>
        </authorList>
    </citation>
    <scope>NUCLEOTIDE SEQUENCE [LARGE SCALE GENOMIC DNA]</scope>
</reference>
<comment type="caution">
    <text evidence="2">The sequence shown here is derived from an EMBL/GenBank/DDBJ whole genome shotgun (WGS) entry which is preliminary data.</text>
</comment>
<dbReference type="Proteomes" id="UP000735302">
    <property type="component" value="Unassembled WGS sequence"/>
</dbReference>
<gene>
    <name evidence="2" type="ORF">PoB_004711200</name>
</gene>
<keyword evidence="3" id="KW-1185">Reference proteome</keyword>
<feature type="compositionally biased region" description="Polar residues" evidence="1">
    <location>
        <begin position="117"/>
        <end position="131"/>
    </location>
</feature>
<feature type="region of interest" description="Disordered" evidence="1">
    <location>
        <begin position="85"/>
        <end position="131"/>
    </location>
</feature>
<accession>A0AAV4BMH7</accession>
<organism evidence="2 3">
    <name type="scientific">Plakobranchus ocellatus</name>
    <dbReference type="NCBI Taxonomy" id="259542"/>
    <lineage>
        <taxon>Eukaryota</taxon>
        <taxon>Metazoa</taxon>
        <taxon>Spiralia</taxon>
        <taxon>Lophotrochozoa</taxon>
        <taxon>Mollusca</taxon>
        <taxon>Gastropoda</taxon>
        <taxon>Heterobranchia</taxon>
        <taxon>Euthyneura</taxon>
        <taxon>Panpulmonata</taxon>
        <taxon>Sacoglossa</taxon>
        <taxon>Placobranchoidea</taxon>
        <taxon>Plakobranchidae</taxon>
        <taxon>Plakobranchus</taxon>
    </lineage>
</organism>
<sequence length="131" mass="14861">MSRLSADERGRAIGLIKAGVPESNVTRLLNCSREAIFNLQIRYRDAREDNQPNKIREATDYYPWTVSVYPRHLSERQVPGRLAYNQKHTRTPTSGHTDSYSSAPVTWHKDERASTADRITSPTQTDSLAMG</sequence>
<name>A0AAV4BMH7_9GAST</name>
<protein>
    <recommendedName>
        <fullName evidence="4">Paired domain-containing protein</fullName>
    </recommendedName>
</protein>